<dbReference type="Proteomes" id="UP000823842">
    <property type="component" value="Unassembled WGS sequence"/>
</dbReference>
<reference evidence="3" key="1">
    <citation type="journal article" date="2021" name="PeerJ">
        <title>Extensive microbial diversity within the chicken gut microbiome revealed by metagenomics and culture.</title>
        <authorList>
            <person name="Gilroy R."/>
            <person name="Ravi A."/>
            <person name="Getino M."/>
            <person name="Pursley I."/>
            <person name="Horton D.L."/>
            <person name="Alikhan N.F."/>
            <person name="Baker D."/>
            <person name="Gharbi K."/>
            <person name="Hall N."/>
            <person name="Watson M."/>
            <person name="Adriaenssens E.M."/>
            <person name="Foster-Nyarko E."/>
            <person name="Jarju S."/>
            <person name="Secka A."/>
            <person name="Antonio M."/>
            <person name="Oren A."/>
            <person name="Chaudhuri R.R."/>
            <person name="La Ragione R."/>
            <person name="Hildebrand F."/>
            <person name="Pallen M.J."/>
        </authorList>
    </citation>
    <scope>NUCLEOTIDE SEQUENCE</scope>
    <source>
        <strain evidence="3">ChiSjej1B19-5720</strain>
    </source>
</reference>
<feature type="region of interest" description="Disordered" evidence="1">
    <location>
        <begin position="146"/>
        <end position="316"/>
    </location>
</feature>
<feature type="compositionally biased region" description="Basic and acidic residues" evidence="1">
    <location>
        <begin position="159"/>
        <end position="229"/>
    </location>
</feature>
<dbReference type="EMBL" id="DWYZ01000174">
    <property type="protein sequence ID" value="HJB28987.1"/>
    <property type="molecule type" value="Genomic_DNA"/>
</dbReference>
<accession>A0A9D2LT82</accession>
<organism evidence="3 4">
    <name type="scientific">Candidatus Blautia faecavium</name>
    <dbReference type="NCBI Taxonomy" id="2838487"/>
    <lineage>
        <taxon>Bacteria</taxon>
        <taxon>Bacillati</taxon>
        <taxon>Bacillota</taxon>
        <taxon>Clostridia</taxon>
        <taxon>Lachnospirales</taxon>
        <taxon>Lachnospiraceae</taxon>
        <taxon>Blautia</taxon>
    </lineage>
</organism>
<evidence type="ECO:0000259" key="2">
    <source>
        <dbReference type="Pfam" id="PF19623"/>
    </source>
</evidence>
<sequence>MAGYRRFVAYVYEYQKGKKAGNCGFIKVEQREERCTLEVHLQCPGLTPNTECRVYGFIRRAGLIEGILLGSCRTQESRVEHTIQTDSQNMGSSGIGLKELGGMILTTENGAFFGTEWDDEAIRPENFRELVEERRDVVLPAADSDREKIIPVSETDTEQSVKHQAENNEEKKIPENTGDHEERGQGALEMKEKQPAADREQSSVDKGVSEEKNWESQEGKTDDFKDASLKELNGAEDENEERPELETSETQTLERQTGKENSIPGGGFYIQMPGNTLRPPQPGLGNNPLRPGMNRHPSQPAPGQNSSRSQSGNQGKGQFWIGEPCELFDDGEIAGCWKIQPKDLAHFDRRDWTLRNNRFLLYGYYNFGHILLGQKADGTYILGVPGGYDQQERFMANMFGFPCFKESRSIRLKRGKGGYWYRSINPPNFH</sequence>
<evidence type="ECO:0000256" key="1">
    <source>
        <dbReference type="SAM" id="MobiDB-lite"/>
    </source>
</evidence>
<protein>
    <recommendedName>
        <fullName evidence="2">DUF6128 domain-containing protein</fullName>
    </recommendedName>
</protein>
<gene>
    <name evidence="3" type="ORF">IAA06_09385</name>
</gene>
<feature type="compositionally biased region" description="Low complexity" evidence="1">
    <location>
        <begin position="303"/>
        <end position="316"/>
    </location>
</feature>
<evidence type="ECO:0000313" key="3">
    <source>
        <dbReference type="EMBL" id="HJB28987.1"/>
    </source>
</evidence>
<name>A0A9D2LT82_9FIRM</name>
<feature type="compositionally biased region" description="Acidic residues" evidence="1">
    <location>
        <begin position="234"/>
        <end position="247"/>
    </location>
</feature>
<feature type="domain" description="DUF6128" evidence="2">
    <location>
        <begin position="335"/>
        <end position="420"/>
    </location>
</feature>
<dbReference type="AlphaFoldDB" id="A0A9D2LT82"/>
<reference evidence="3" key="2">
    <citation type="submission" date="2021-04" db="EMBL/GenBank/DDBJ databases">
        <authorList>
            <person name="Gilroy R."/>
        </authorList>
    </citation>
    <scope>NUCLEOTIDE SEQUENCE</scope>
    <source>
        <strain evidence="3">ChiSjej1B19-5720</strain>
    </source>
</reference>
<proteinExistence type="predicted"/>
<evidence type="ECO:0000313" key="4">
    <source>
        <dbReference type="Proteomes" id="UP000823842"/>
    </source>
</evidence>
<dbReference type="InterPro" id="IPR046131">
    <property type="entry name" value="DUF6128"/>
</dbReference>
<dbReference type="Pfam" id="PF19623">
    <property type="entry name" value="DUF6128"/>
    <property type="match status" value="1"/>
</dbReference>
<comment type="caution">
    <text evidence="3">The sequence shown here is derived from an EMBL/GenBank/DDBJ whole genome shotgun (WGS) entry which is preliminary data.</text>
</comment>